<reference evidence="10" key="1">
    <citation type="submission" date="2023-07" db="EMBL/GenBank/DDBJ databases">
        <title>Between Cages and Wild: Unraveling the Impact of Captivity on Animal Microbiomes and Antimicrobial Resistance.</title>
        <authorList>
            <person name="Schmartz G.P."/>
            <person name="Rehner J."/>
            <person name="Schuff M.J."/>
            <person name="Becker S.L."/>
            <person name="Kravczyk M."/>
            <person name="Gurevich A."/>
            <person name="Francke R."/>
            <person name="Mueller R."/>
            <person name="Keller V."/>
            <person name="Keller A."/>
        </authorList>
    </citation>
    <scope>NUCLEOTIDE SEQUENCE</scope>
    <source>
        <strain evidence="10">S12M_St_49</strain>
    </source>
</reference>
<dbReference type="PROSITE" id="PS50163">
    <property type="entry name" value="RECA_3"/>
    <property type="match status" value="1"/>
</dbReference>
<dbReference type="EMBL" id="JAUMVS010000342">
    <property type="protein sequence ID" value="MDO4842860.1"/>
    <property type="molecule type" value="Genomic_DNA"/>
</dbReference>
<keyword evidence="4" id="KW-0067">ATP-binding</keyword>
<keyword evidence="7" id="KW-0742">SOS response</keyword>
<evidence type="ECO:0000256" key="3">
    <source>
        <dbReference type="ARBA" id="ARBA00022741"/>
    </source>
</evidence>
<feature type="domain" description="RecA family profile 2" evidence="9">
    <location>
        <begin position="1"/>
        <end position="60"/>
    </location>
</feature>
<protein>
    <recommendedName>
        <fullName evidence="2">Protein RecA</fullName>
    </recommendedName>
    <alternativeName>
        <fullName evidence="8">Recombinase A</fullName>
    </alternativeName>
</protein>
<evidence type="ECO:0000256" key="6">
    <source>
        <dbReference type="ARBA" id="ARBA00023172"/>
    </source>
</evidence>
<dbReference type="InterPro" id="IPR020587">
    <property type="entry name" value="RecA_monomer-monomer_interface"/>
</dbReference>
<evidence type="ECO:0000313" key="10">
    <source>
        <dbReference type="EMBL" id="MDO4842860.1"/>
    </source>
</evidence>
<dbReference type="InterPro" id="IPR023400">
    <property type="entry name" value="RecA_C_sf"/>
</dbReference>
<proteinExistence type="inferred from homology"/>
<dbReference type="GO" id="GO:0003697">
    <property type="term" value="F:single-stranded DNA binding"/>
    <property type="evidence" value="ECO:0007669"/>
    <property type="project" value="InterPro"/>
</dbReference>
<dbReference type="GO" id="GO:0006281">
    <property type="term" value="P:DNA repair"/>
    <property type="evidence" value="ECO:0007669"/>
    <property type="project" value="InterPro"/>
</dbReference>
<evidence type="ECO:0000256" key="4">
    <source>
        <dbReference type="ARBA" id="ARBA00022840"/>
    </source>
</evidence>
<dbReference type="GO" id="GO:0005524">
    <property type="term" value="F:ATP binding"/>
    <property type="evidence" value="ECO:0007669"/>
    <property type="project" value="UniProtKB-KW"/>
</dbReference>
<sequence>LKFYASVRCDIRRIGQIKGTDGSVSGNRTKLKVVKNKVAPPFTECEFDIMYNEGISSVGSLIDLALEYDIIQKRGSWFSYNGGQLAQGRDGAKEALRNNQALYDEITAAVLAKMDAAK</sequence>
<dbReference type="Pfam" id="PF00154">
    <property type="entry name" value="RecA_N"/>
    <property type="match status" value="1"/>
</dbReference>
<dbReference type="GO" id="GO:0008094">
    <property type="term" value="F:ATP-dependent activity, acting on DNA"/>
    <property type="evidence" value="ECO:0007669"/>
    <property type="project" value="InterPro"/>
</dbReference>
<dbReference type="GO" id="GO:0005829">
    <property type="term" value="C:cytosol"/>
    <property type="evidence" value="ECO:0007669"/>
    <property type="project" value="TreeGrafter"/>
</dbReference>
<evidence type="ECO:0000256" key="8">
    <source>
        <dbReference type="ARBA" id="ARBA00033319"/>
    </source>
</evidence>
<comment type="similarity">
    <text evidence="1">Belongs to the RecA family.</text>
</comment>
<keyword evidence="6" id="KW-0233">DNA recombination</keyword>
<keyword evidence="5" id="KW-0238">DNA-binding</keyword>
<keyword evidence="3" id="KW-0547">Nucleotide-binding</keyword>
<evidence type="ECO:0000313" key="11">
    <source>
        <dbReference type="Proteomes" id="UP001168575"/>
    </source>
</evidence>
<dbReference type="PRINTS" id="PR00142">
    <property type="entry name" value="RECA"/>
</dbReference>
<dbReference type="GO" id="GO:0009432">
    <property type="term" value="P:SOS response"/>
    <property type="evidence" value="ECO:0007669"/>
    <property type="project" value="UniProtKB-KW"/>
</dbReference>
<dbReference type="InterPro" id="IPR013765">
    <property type="entry name" value="DNA_recomb/repair_RecA"/>
</dbReference>
<dbReference type="InterPro" id="IPR027417">
    <property type="entry name" value="P-loop_NTPase"/>
</dbReference>
<comment type="caution">
    <text evidence="10">The sequence shown here is derived from an EMBL/GenBank/DDBJ whole genome shotgun (WGS) entry which is preliminary data.</text>
</comment>
<dbReference type="PANTHER" id="PTHR45900">
    <property type="entry name" value="RECA"/>
    <property type="match status" value="1"/>
</dbReference>
<dbReference type="Pfam" id="PF21096">
    <property type="entry name" value="RecA_C"/>
    <property type="match status" value="1"/>
</dbReference>
<evidence type="ECO:0000256" key="1">
    <source>
        <dbReference type="ARBA" id="ARBA00009391"/>
    </source>
</evidence>
<dbReference type="PANTHER" id="PTHR45900:SF1">
    <property type="entry name" value="MITOCHONDRIAL DNA REPAIR PROTEIN RECA HOMOLOG-RELATED"/>
    <property type="match status" value="1"/>
</dbReference>
<dbReference type="SUPFAM" id="SSF54752">
    <property type="entry name" value="RecA protein, C-terminal domain"/>
    <property type="match status" value="1"/>
</dbReference>
<evidence type="ECO:0000256" key="5">
    <source>
        <dbReference type="ARBA" id="ARBA00023125"/>
    </source>
</evidence>
<name>A0AA43RJG2_9ACTN</name>
<evidence type="ECO:0000259" key="9">
    <source>
        <dbReference type="PROSITE" id="PS50163"/>
    </source>
</evidence>
<dbReference type="Proteomes" id="UP001168575">
    <property type="component" value="Unassembled WGS sequence"/>
</dbReference>
<dbReference type="InterPro" id="IPR049428">
    <property type="entry name" value="RecA-like_N"/>
</dbReference>
<evidence type="ECO:0000256" key="7">
    <source>
        <dbReference type="ARBA" id="ARBA00023236"/>
    </source>
</evidence>
<dbReference type="Gene3D" id="3.40.50.300">
    <property type="entry name" value="P-loop containing nucleotide triphosphate hydrolases"/>
    <property type="match status" value="1"/>
</dbReference>
<dbReference type="AlphaFoldDB" id="A0AA43RJG2"/>
<dbReference type="Gene3D" id="3.30.250.10">
    <property type="entry name" value="RecA protein, C-terminal domain"/>
    <property type="match status" value="1"/>
</dbReference>
<dbReference type="GO" id="GO:0006310">
    <property type="term" value="P:DNA recombination"/>
    <property type="evidence" value="ECO:0007669"/>
    <property type="project" value="UniProtKB-KW"/>
</dbReference>
<accession>A0AA43RJG2</accession>
<organism evidence="10 11">
    <name type="scientific">Phoenicibacter congonensis</name>
    <dbReference type="NCBI Taxonomy" id="1944646"/>
    <lineage>
        <taxon>Bacteria</taxon>
        <taxon>Bacillati</taxon>
        <taxon>Actinomycetota</taxon>
        <taxon>Coriobacteriia</taxon>
        <taxon>Eggerthellales</taxon>
        <taxon>Eggerthellaceae</taxon>
        <taxon>Phoenicibacter</taxon>
    </lineage>
</organism>
<evidence type="ECO:0000256" key="2">
    <source>
        <dbReference type="ARBA" id="ARBA00015553"/>
    </source>
</evidence>
<gene>
    <name evidence="10" type="ORF">Q3982_09315</name>
</gene>
<dbReference type="InterPro" id="IPR049261">
    <property type="entry name" value="RecA-like_C"/>
</dbReference>
<keyword evidence="7" id="KW-0227">DNA damage</keyword>
<feature type="non-terminal residue" evidence="10">
    <location>
        <position position="1"/>
    </location>
</feature>
<keyword evidence="11" id="KW-1185">Reference proteome</keyword>